<evidence type="ECO:0008006" key="3">
    <source>
        <dbReference type="Google" id="ProtNLM"/>
    </source>
</evidence>
<evidence type="ECO:0000313" key="2">
    <source>
        <dbReference type="Proteomes" id="UP000015106"/>
    </source>
</evidence>
<sequence>MVRVLDECGGTWEEEDDIGNVAVPMDASGTVAVSTRECPGLRPSTVYYRDLNSGETRVRAYSLAGKHKKVEVVESLSRAEGNKRPCFWFTLLYS</sequence>
<dbReference type="EnsemblPlants" id="TuG1812G0600002083.01.T01">
    <property type="protein sequence ID" value="TuG1812G0600002083.01.T01.cds301987"/>
    <property type="gene ID" value="TuG1812G0600002083.01"/>
</dbReference>
<protein>
    <recommendedName>
        <fullName evidence="3">DUF295 domain-containing protein</fullName>
    </recommendedName>
</protein>
<dbReference type="Gramene" id="TuG1812G0600002083.01.T01">
    <property type="protein sequence ID" value="TuG1812G0600002083.01.T01.cds301987"/>
    <property type="gene ID" value="TuG1812G0600002083.01"/>
</dbReference>
<name>A0A8R7UU70_TRIUA</name>
<organism evidence="1 2">
    <name type="scientific">Triticum urartu</name>
    <name type="common">Red wild einkorn</name>
    <name type="synonym">Crithodium urartu</name>
    <dbReference type="NCBI Taxonomy" id="4572"/>
    <lineage>
        <taxon>Eukaryota</taxon>
        <taxon>Viridiplantae</taxon>
        <taxon>Streptophyta</taxon>
        <taxon>Embryophyta</taxon>
        <taxon>Tracheophyta</taxon>
        <taxon>Spermatophyta</taxon>
        <taxon>Magnoliopsida</taxon>
        <taxon>Liliopsida</taxon>
        <taxon>Poales</taxon>
        <taxon>Poaceae</taxon>
        <taxon>BOP clade</taxon>
        <taxon>Pooideae</taxon>
        <taxon>Triticodae</taxon>
        <taxon>Triticeae</taxon>
        <taxon>Triticinae</taxon>
        <taxon>Triticum</taxon>
    </lineage>
</organism>
<reference evidence="2" key="1">
    <citation type="journal article" date="2013" name="Nature">
        <title>Draft genome of the wheat A-genome progenitor Triticum urartu.</title>
        <authorList>
            <person name="Ling H.Q."/>
            <person name="Zhao S."/>
            <person name="Liu D."/>
            <person name="Wang J."/>
            <person name="Sun H."/>
            <person name="Zhang C."/>
            <person name="Fan H."/>
            <person name="Li D."/>
            <person name="Dong L."/>
            <person name="Tao Y."/>
            <person name="Gao C."/>
            <person name="Wu H."/>
            <person name="Li Y."/>
            <person name="Cui Y."/>
            <person name="Guo X."/>
            <person name="Zheng S."/>
            <person name="Wang B."/>
            <person name="Yu K."/>
            <person name="Liang Q."/>
            <person name="Yang W."/>
            <person name="Lou X."/>
            <person name="Chen J."/>
            <person name="Feng M."/>
            <person name="Jian J."/>
            <person name="Zhang X."/>
            <person name="Luo G."/>
            <person name="Jiang Y."/>
            <person name="Liu J."/>
            <person name="Wang Z."/>
            <person name="Sha Y."/>
            <person name="Zhang B."/>
            <person name="Wu H."/>
            <person name="Tang D."/>
            <person name="Shen Q."/>
            <person name="Xue P."/>
            <person name="Zou S."/>
            <person name="Wang X."/>
            <person name="Liu X."/>
            <person name="Wang F."/>
            <person name="Yang Y."/>
            <person name="An X."/>
            <person name="Dong Z."/>
            <person name="Zhang K."/>
            <person name="Zhang X."/>
            <person name="Luo M.C."/>
            <person name="Dvorak J."/>
            <person name="Tong Y."/>
            <person name="Wang J."/>
            <person name="Yang H."/>
            <person name="Li Z."/>
            <person name="Wang D."/>
            <person name="Zhang A."/>
            <person name="Wang J."/>
        </authorList>
    </citation>
    <scope>NUCLEOTIDE SEQUENCE</scope>
    <source>
        <strain evidence="2">cv. G1812</strain>
    </source>
</reference>
<evidence type="ECO:0000313" key="1">
    <source>
        <dbReference type="EnsemblPlants" id="TuG1812G0600002083.01.T01.cds301987"/>
    </source>
</evidence>
<keyword evidence="2" id="KW-1185">Reference proteome</keyword>
<dbReference type="AlphaFoldDB" id="A0A8R7UU70"/>
<reference evidence="1" key="3">
    <citation type="submission" date="2022-06" db="UniProtKB">
        <authorList>
            <consortium name="EnsemblPlants"/>
        </authorList>
    </citation>
    <scope>IDENTIFICATION</scope>
</reference>
<dbReference type="Proteomes" id="UP000015106">
    <property type="component" value="Chromosome 6"/>
</dbReference>
<reference evidence="1" key="2">
    <citation type="submission" date="2018-03" db="EMBL/GenBank/DDBJ databases">
        <title>The Triticum urartu genome reveals the dynamic nature of wheat genome evolution.</title>
        <authorList>
            <person name="Ling H."/>
            <person name="Ma B."/>
            <person name="Shi X."/>
            <person name="Liu H."/>
            <person name="Dong L."/>
            <person name="Sun H."/>
            <person name="Cao Y."/>
            <person name="Gao Q."/>
            <person name="Zheng S."/>
            <person name="Li Y."/>
            <person name="Yu Y."/>
            <person name="Du H."/>
            <person name="Qi M."/>
            <person name="Li Y."/>
            <person name="Yu H."/>
            <person name="Cui Y."/>
            <person name="Wang N."/>
            <person name="Chen C."/>
            <person name="Wu H."/>
            <person name="Zhao Y."/>
            <person name="Zhang J."/>
            <person name="Li Y."/>
            <person name="Zhou W."/>
            <person name="Zhang B."/>
            <person name="Hu W."/>
            <person name="Eijk M."/>
            <person name="Tang J."/>
            <person name="Witsenboer H."/>
            <person name="Zhao S."/>
            <person name="Li Z."/>
            <person name="Zhang A."/>
            <person name="Wang D."/>
            <person name="Liang C."/>
        </authorList>
    </citation>
    <scope>NUCLEOTIDE SEQUENCE [LARGE SCALE GENOMIC DNA]</scope>
    <source>
        <strain evidence="1">cv. G1812</strain>
    </source>
</reference>
<proteinExistence type="predicted"/>
<accession>A0A8R7UU70</accession>